<gene>
    <name evidence="1" type="ORF">BU23DRAFT_565035</name>
</gene>
<keyword evidence="2" id="KW-1185">Reference proteome</keyword>
<dbReference type="EMBL" id="ML976663">
    <property type="protein sequence ID" value="KAF1977544.1"/>
    <property type="molecule type" value="Genomic_DNA"/>
</dbReference>
<evidence type="ECO:0000313" key="2">
    <source>
        <dbReference type="Proteomes" id="UP000800036"/>
    </source>
</evidence>
<name>A0A6A5VJW9_9PLEO</name>
<organism evidence="1 2">
    <name type="scientific">Bimuria novae-zelandiae CBS 107.79</name>
    <dbReference type="NCBI Taxonomy" id="1447943"/>
    <lineage>
        <taxon>Eukaryota</taxon>
        <taxon>Fungi</taxon>
        <taxon>Dikarya</taxon>
        <taxon>Ascomycota</taxon>
        <taxon>Pezizomycotina</taxon>
        <taxon>Dothideomycetes</taxon>
        <taxon>Pleosporomycetidae</taxon>
        <taxon>Pleosporales</taxon>
        <taxon>Massarineae</taxon>
        <taxon>Didymosphaeriaceae</taxon>
        <taxon>Bimuria</taxon>
    </lineage>
</organism>
<protein>
    <submittedName>
        <fullName evidence="1">Uncharacterized protein</fullName>
    </submittedName>
</protein>
<dbReference type="OrthoDB" id="8062037at2759"/>
<dbReference type="AlphaFoldDB" id="A0A6A5VJW9"/>
<accession>A0A6A5VJW9</accession>
<sequence length="199" mass="23641">MPPESSNWRVKRKNVHNNALPRQAMIDPRHKAFNRVIRLEGQISTIIRIQHLLWRYHVCHNTPNFDLKLSEEPTPEEDAIMAHFLSRNGNMLDRAMGENMEAILESHKKHFVRFITGQMLQAGRMVYFDMIDELIFDFLDKGIDLAYEGHRLGSFARLIERNHLKHLPKEEREKDGLWAKIWWFQRLQNILQDESTDAM</sequence>
<proteinExistence type="predicted"/>
<reference evidence="1" key="1">
    <citation type="journal article" date="2020" name="Stud. Mycol.">
        <title>101 Dothideomycetes genomes: a test case for predicting lifestyles and emergence of pathogens.</title>
        <authorList>
            <person name="Haridas S."/>
            <person name="Albert R."/>
            <person name="Binder M."/>
            <person name="Bloem J."/>
            <person name="Labutti K."/>
            <person name="Salamov A."/>
            <person name="Andreopoulos B."/>
            <person name="Baker S."/>
            <person name="Barry K."/>
            <person name="Bills G."/>
            <person name="Bluhm B."/>
            <person name="Cannon C."/>
            <person name="Castanera R."/>
            <person name="Culley D."/>
            <person name="Daum C."/>
            <person name="Ezra D."/>
            <person name="Gonzalez J."/>
            <person name="Henrissat B."/>
            <person name="Kuo A."/>
            <person name="Liang C."/>
            <person name="Lipzen A."/>
            <person name="Lutzoni F."/>
            <person name="Magnuson J."/>
            <person name="Mondo S."/>
            <person name="Nolan M."/>
            <person name="Ohm R."/>
            <person name="Pangilinan J."/>
            <person name="Park H.-J."/>
            <person name="Ramirez L."/>
            <person name="Alfaro M."/>
            <person name="Sun H."/>
            <person name="Tritt A."/>
            <person name="Yoshinaga Y."/>
            <person name="Zwiers L.-H."/>
            <person name="Turgeon B."/>
            <person name="Goodwin S."/>
            <person name="Spatafora J."/>
            <person name="Crous P."/>
            <person name="Grigoriev I."/>
        </authorList>
    </citation>
    <scope>NUCLEOTIDE SEQUENCE</scope>
    <source>
        <strain evidence="1">CBS 107.79</strain>
    </source>
</reference>
<dbReference type="Proteomes" id="UP000800036">
    <property type="component" value="Unassembled WGS sequence"/>
</dbReference>
<evidence type="ECO:0000313" key="1">
    <source>
        <dbReference type="EMBL" id="KAF1977544.1"/>
    </source>
</evidence>